<gene>
    <name evidence="2" type="ORF">P8192_14110</name>
</gene>
<dbReference type="InterPro" id="IPR005025">
    <property type="entry name" value="FMN_Rdtase-like_dom"/>
</dbReference>
<dbReference type="Gene3D" id="3.40.50.360">
    <property type="match status" value="1"/>
</dbReference>
<dbReference type="PANTHER" id="PTHR30543">
    <property type="entry name" value="CHROMATE REDUCTASE"/>
    <property type="match status" value="1"/>
</dbReference>
<evidence type="ECO:0000313" key="3">
    <source>
        <dbReference type="Proteomes" id="UP001219037"/>
    </source>
</evidence>
<accession>A0ABY8H5S9</accession>
<reference evidence="2 3" key="1">
    <citation type="submission" date="2023-04" db="EMBL/GenBank/DDBJ databases">
        <title>Funneling lignin-derived compounds into biodiesel using alkali-halophilic Citricoccus sp. P2.</title>
        <authorList>
            <person name="Luo C.-B."/>
        </authorList>
    </citation>
    <scope>NUCLEOTIDE SEQUENCE [LARGE SCALE GENOMIC DNA]</scope>
    <source>
        <strain evidence="2 3">P2</strain>
    </source>
</reference>
<dbReference type="PANTHER" id="PTHR30543:SF21">
    <property type="entry name" value="NAD(P)H-DEPENDENT FMN REDUCTASE LOT6"/>
    <property type="match status" value="1"/>
</dbReference>
<dbReference type="Proteomes" id="UP001219037">
    <property type="component" value="Chromosome"/>
</dbReference>
<evidence type="ECO:0000259" key="1">
    <source>
        <dbReference type="Pfam" id="PF03358"/>
    </source>
</evidence>
<dbReference type="SUPFAM" id="SSF52218">
    <property type="entry name" value="Flavoproteins"/>
    <property type="match status" value="1"/>
</dbReference>
<keyword evidence="3" id="KW-1185">Reference proteome</keyword>
<proteinExistence type="predicted"/>
<keyword evidence="2" id="KW-0560">Oxidoreductase</keyword>
<dbReference type="InterPro" id="IPR029039">
    <property type="entry name" value="Flavoprotein-like_sf"/>
</dbReference>
<sequence length="178" mass="20061">MKLGVVILSVRSPRKADSVSAWVLDRLNTRALDDVEWTTLDLADYDLPALRRYGQSGEADAPADLVRWRDDVDRCDGFLFITPEYNRAMPGYAKNAYDLLDAPWMNKPVAFVSYGGVGGARAVDAWRVSIQPYNQPSIGHQVLLYNRFDFEGDTLNPTDRHTQTLDKVVDELVRVAAR</sequence>
<dbReference type="RefSeq" id="WP_278157631.1">
    <property type="nucleotide sequence ID" value="NZ_CP121252.1"/>
</dbReference>
<evidence type="ECO:0000313" key="2">
    <source>
        <dbReference type="EMBL" id="WFP16492.1"/>
    </source>
</evidence>
<dbReference type="InterPro" id="IPR050712">
    <property type="entry name" value="NAD(P)H-dep_reductase"/>
</dbReference>
<protein>
    <submittedName>
        <fullName evidence="2">NAD(P)H-dependent oxidoreductase</fullName>
        <ecNumber evidence="2">1.-.-.-</ecNumber>
    </submittedName>
</protein>
<dbReference type="EC" id="1.-.-.-" evidence="2"/>
<feature type="domain" description="NADPH-dependent FMN reductase-like" evidence="1">
    <location>
        <begin position="1"/>
        <end position="134"/>
    </location>
</feature>
<dbReference type="GO" id="GO:0016491">
    <property type="term" value="F:oxidoreductase activity"/>
    <property type="evidence" value="ECO:0007669"/>
    <property type="project" value="UniProtKB-KW"/>
</dbReference>
<name>A0ABY8H5S9_9MICC</name>
<dbReference type="EMBL" id="CP121252">
    <property type="protein sequence ID" value="WFP16492.1"/>
    <property type="molecule type" value="Genomic_DNA"/>
</dbReference>
<organism evidence="2 3">
    <name type="scientific">Citricoccus muralis</name>
    <dbReference type="NCBI Taxonomy" id="169134"/>
    <lineage>
        <taxon>Bacteria</taxon>
        <taxon>Bacillati</taxon>
        <taxon>Actinomycetota</taxon>
        <taxon>Actinomycetes</taxon>
        <taxon>Micrococcales</taxon>
        <taxon>Micrococcaceae</taxon>
        <taxon>Citricoccus</taxon>
    </lineage>
</organism>
<dbReference type="Pfam" id="PF03358">
    <property type="entry name" value="FMN_red"/>
    <property type="match status" value="1"/>
</dbReference>